<dbReference type="GO" id="GO:0003723">
    <property type="term" value="F:RNA binding"/>
    <property type="evidence" value="ECO:0007669"/>
    <property type="project" value="InterPro"/>
</dbReference>
<dbReference type="Pfam" id="PF20431">
    <property type="entry name" value="E_motif"/>
    <property type="match status" value="1"/>
</dbReference>
<dbReference type="InterPro" id="IPR011990">
    <property type="entry name" value="TPR-like_helical_dom_sf"/>
</dbReference>
<feature type="repeat" description="PPR" evidence="2">
    <location>
        <begin position="190"/>
        <end position="220"/>
    </location>
</feature>
<dbReference type="PANTHER" id="PTHR47926:SF404">
    <property type="entry name" value="(PPR) REPEAT-CONTAINING PROTEIN, PUTATIVE-RELATED"/>
    <property type="match status" value="1"/>
</dbReference>
<dbReference type="EMBL" id="PGOL01002564">
    <property type="protein sequence ID" value="PKI46913.1"/>
    <property type="molecule type" value="Genomic_DNA"/>
</dbReference>
<dbReference type="FunFam" id="1.25.40.10:FF:001543">
    <property type="entry name" value="Pentatricopeptide repeat-containing protein At1g32415, mitochondrial"/>
    <property type="match status" value="1"/>
</dbReference>
<dbReference type="PROSITE" id="PS51375">
    <property type="entry name" value="PPR"/>
    <property type="match status" value="8"/>
</dbReference>
<name>A0A2I0IT71_PUNGR</name>
<dbReference type="STRING" id="22663.A0A2I0IT71"/>
<feature type="repeat" description="PPR" evidence="2">
    <location>
        <begin position="422"/>
        <end position="456"/>
    </location>
</feature>
<evidence type="ECO:0000256" key="1">
    <source>
        <dbReference type="ARBA" id="ARBA00022737"/>
    </source>
</evidence>
<dbReference type="InterPro" id="IPR002885">
    <property type="entry name" value="PPR_rpt"/>
</dbReference>
<keyword evidence="1" id="KW-0677">Repeat</keyword>
<feature type="repeat" description="PPR" evidence="2">
    <location>
        <begin position="223"/>
        <end position="257"/>
    </location>
</feature>
<proteinExistence type="predicted"/>
<feature type="repeat" description="PPR" evidence="2">
    <location>
        <begin position="159"/>
        <end position="189"/>
    </location>
</feature>
<dbReference type="SUPFAM" id="SSF48452">
    <property type="entry name" value="TPR-like"/>
    <property type="match status" value="1"/>
</dbReference>
<evidence type="ECO:0000256" key="2">
    <source>
        <dbReference type="PROSITE-ProRule" id="PRU00708"/>
    </source>
</evidence>
<dbReference type="Proteomes" id="UP000233551">
    <property type="component" value="Unassembled WGS sequence"/>
</dbReference>
<accession>A0A2I0IT71</accession>
<dbReference type="FunFam" id="1.25.40.10:FF:000090">
    <property type="entry name" value="Pentatricopeptide repeat-containing protein, chloroplastic"/>
    <property type="match status" value="1"/>
</dbReference>
<reference evidence="3 4" key="1">
    <citation type="submission" date="2017-11" db="EMBL/GenBank/DDBJ databases">
        <title>De-novo sequencing of pomegranate (Punica granatum L.) genome.</title>
        <authorList>
            <person name="Akparov Z."/>
            <person name="Amiraslanov A."/>
            <person name="Hajiyeva S."/>
            <person name="Abbasov M."/>
            <person name="Kaur K."/>
            <person name="Hamwieh A."/>
            <person name="Solovyev V."/>
            <person name="Salamov A."/>
            <person name="Braich B."/>
            <person name="Kosarev P."/>
            <person name="Mahmoud A."/>
            <person name="Hajiyev E."/>
            <person name="Babayeva S."/>
            <person name="Izzatullayeva V."/>
            <person name="Mammadov A."/>
            <person name="Mammadov A."/>
            <person name="Sharifova S."/>
            <person name="Ojaghi J."/>
            <person name="Eynullazada K."/>
            <person name="Bayramov B."/>
            <person name="Abdulazimova A."/>
            <person name="Shahmuradov I."/>
        </authorList>
    </citation>
    <scope>NUCLEOTIDE SEQUENCE [LARGE SCALE GENOMIC DNA]</scope>
    <source>
        <strain evidence="4">cv. AG2017</strain>
        <tissue evidence="3">Leaf</tissue>
    </source>
</reference>
<dbReference type="NCBIfam" id="TIGR00756">
    <property type="entry name" value="PPR"/>
    <property type="match status" value="10"/>
</dbReference>
<dbReference type="FunFam" id="1.25.40.10:FF:000125">
    <property type="entry name" value="Pentatricopeptide repeat-containing protein"/>
    <property type="match status" value="1"/>
</dbReference>
<dbReference type="InterPro" id="IPR046960">
    <property type="entry name" value="PPR_At4g14850-like_plant"/>
</dbReference>
<evidence type="ECO:0008006" key="5">
    <source>
        <dbReference type="Google" id="ProtNLM"/>
    </source>
</evidence>
<dbReference type="Pfam" id="PF01535">
    <property type="entry name" value="PPR"/>
    <property type="match status" value="9"/>
</dbReference>
<keyword evidence="4" id="KW-1185">Reference proteome</keyword>
<dbReference type="Pfam" id="PF13041">
    <property type="entry name" value="PPR_2"/>
    <property type="match status" value="2"/>
</dbReference>
<evidence type="ECO:0000313" key="3">
    <source>
        <dbReference type="EMBL" id="PKI46913.1"/>
    </source>
</evidence>
<feature type="repeat" description="PPR" evidence="2">
    <location>
        <begin position="492"/>
        <end position="522"/>
    </location>
</feature>
<dbReference type="InterPro" id="IPR046848">
    <property type="entry name" value="E_motif"/>
</dbReference>
<dbReference type="AlphaFoldDB" id="A0A2I0IT71"/>
<feature type="repeat" description="PPR" evidence="2">
    <location>
        <begin position="97"/>
        <end position="131"/>
    </location>
</feature>
<dbReference type="GO" id="GO:0009451">
    <property type="term" value="P:RNA modification"/>
    <property type="evidence" value="ECO:0007669"/>
    <property type="project" value="InterPro"/>
</dbReference>
<dbReference type="PANTHER" id="PTHR47926">
    <property type="entry name" value="PENTATRICOPEPTIDE REPEAT-CONTAINING PROTEIN"/>
    <property type="match status" value="1"/>
</dbReference>
<sequence length="843" mass="93723">MPIFRSRTIARVRHLPFSITQFANLSAYQSKLLPTDLHILHCITAYRFHEARNLLDRMPQRGQYGRVGHWTALLSRFSRVGLVDEARALFDIMPEKNLVTHNAMLSALVQGNRLGEAVRFFERMPEKNVVSRTSVICGLFDAGRIDEAKRMFGEMPERNVVSWNAMIAGLIRNGHLEEAGRIFYAMPVKNVVSWNAMIAGYAESGRVEEARALFEEMGEETKNVVTWTSMVAGYCRSGDVEAGYSLFSRMPEKNVVSWTAMISGLTWNGFYEDALLLFREMSTDLEVRPNEETFVSLSYACGGIGYPLLGKQLHAHLVVDGLELNDYDGRLSKGLIHMYSLFGLVDSAHHIFAKNFGNFSVQSLNSIINGYIRIGQLERARDLFETAPILDKVSWTSMISGYLGDGQVLNACDTFDRMPDKDSVAWTAMVSGHVDNELFNEAVSLFSEMRVQGIHPLAATYSVLLGAAGAIANLDLGRQYHCLVLKSHLELDLIVQNSLISMYSKCGKIEDAYDIFSNLENRDVVSWNTMIMGFSNYGMVNESLRIFEAMLNDGTPPNSVTFLGILSACSHAGLVTFGKELFRSMSGVYAINPTRDHYICMIDLLGRAGKVEEAEDFVLGLPFEPDSAIWGALLGVCGLKNNHEVAARAAQRLLKLEPLNGPAHVVLCNIYAAKGQHVEERVLRKEMGMKGVKKQTPGLNAWVITWGRRGSITASEHRGILSCLYPKAPVDAWFARNIGIALAVVAELWGALMGLELAWEMGRRRVTPEVNNLEVVCRLIRSQEHCAPQLAVSLRSEIGLRKLFIHTGKGTVAQIGRQRLLFNCHLGIMCIKIPPIGLASAAF</sequence>
<dbReference type="Gene3D" id="1.25.40.10">
    <property type="entry name" value="Tetratricopeptide repeat domain"/>
    <property type="match status" value="5"/>
</dbReference>
<gene>
    <name evidence="3" type="ORF">CRG98_032724</name>
</gene>
<organism evidence="3 4">
    <name type="scientific">Punica granatum</name>
    <name type="common">Pomegranate</name>
    <dbReference type="NCBI Taxonomy" id="22663"/>
    <lineage>
        <taxon>Eukaryota</taxon>
        <taxon>Viridiplantae</taxon>
        <taxon>Streptophyta</taxon>
        <taxon>Embryophyta</taxon>
        <taxon>Tracheophyta</taxon>
        <taxon>Spermatophyta</taxon>
        <taxon>Magnoliopsida</taxon>
        <taxon>eudicotyledons</taxon>
        <taxon>Gunneridae</taxon>
        <taxon>Pentapetalae</taxon>
        <taxon>rosids</taxon>
        <taxon>malvids</taxon>
        <taxon>Myrtales</taxon>
        <taxon>Lythraceae</taxon>
        <taxon>Punica</taxon>
    </lineage>
</organism>
<protein>
    <recommendedName>
        <fullName evidence="5">Pentatricopeptide repeat-containing protein At1g32415, mitochondrial</fullName>
    </recommendedName>
</protein>
<dbReference type="GO" id="GO:0048731">
    <property type="term" value="P:system development"/>
    <property type="evidence" value="ECO:0007669"/>
    <property type="project" value="UniProtKB-ARBA"/>
</dbReference>
<feature type="repeat" description="PPR" evidence="2">
    <location>
        <begin position="391"/>
        <end position="421"/>
    </location>
</feature>
<comment type="caution">
    <text evidence="3">The sequence shown here is derived from an EMBL/GenBank/DDBJ whole genome shotgun (WGS) entry which is preliminary data.</text>
</comment>
<evidence type="ECO:0000313" key="4">
    <source>
        <dbReference type="Proteomes" id="UP000233551"/>
    </source>
</evidence>
<feature type="repeat" description="PPR" evidence="2">
    <location>
        <begin position="523"/>
        <end position="557"/>
    </location>
</feature>